<dbReference type="STRING" id="1192034.CAP_0528"/>
<keyword evidence="2" id="KW-1185">Reference proteome</keyword>
<evidence type="ECO:0000313" key="2">
    <source>
        <dbReference type="Proteomes" id="UP000019678"/>
    </source>
</evidence>
<accession>A0A017SU64</accession>
<dbReference type="AlphaFoldDB" id="A0A017SU64"/>
<name>A0A017SU64_9BACT</name>
<dbReference type="EMBL" id="ASRX01000108">
    <property type="protein sequence ID" value="EYF00494.1"/>
    <property type="molecule type" value="Genomic_DNA"/>
</dbReference>
<evidence type="ECO:0000313" key="1">
    <source>
        <dbReference type="EMBL" id="EYF00494.1"/>
    </source>
</evidence>
<dbReference type="Proteomes" id="UP000019678">
    <property type="component" value="Unassembled WGS sequence"/>
</dbReference>
<comment type="caution">
    <text evidence="1">The sequence shown here is derived from an EMBL/GenBank/DDBJ whole genome shotgun (WGS) entry which is preliminary data.</text>
</comment>
<reference evidence="1 2" key="1">
    <citation type="submission" date="2013-05" db="EMBL/GenBank/DDBJ databases">
        <title>Genome assembly of Chondromyces apiculatus DSM 436.</title>
        <authorList>
            <person name="Sharma G."/>
            <person name="Khatri I."/>
            <person name="Kaur C."/>
            <person name="Mayilraj S."/>
            <person name="Subramanian S."/>
        </authorList>
    </citation>
    <scope>NUCLEOTIDE SEQUENCE [LARGE SCALE GENOMIC DNA]</scope>
    <source>
        <strain evidence="1 2">DSM 436</strain>
    </source>
</reference>
<protein>
    <submittedName>
        <fullName evidence="1">Uncharacterized protein</fullName>
    </submittedName>
</protein>
<organism evidence="1 2">
    <name type="scientific">Chondromyces apiculatus DSM 436</name>
    <dbReference type="NCBI Taxonomy" id="1192034"/>
    <lineage>
        <taxon>Bacteria</taxon>
        <taxon>Pseudomonadati</taxon>
        <taxon>Myxococcota</taxon>
        <taxon>Polyangia</taxon>
        <taxon>Polyangiales</taxon>
        <taxon>Polyangiaceae</taxon>
        <taxon>Chondromyces</taxon>
    </lineage>
</organism>
<sequence>MVLGAGATPALSLGYSLPFSVYQHLMHLVRQPLQQDVDVTTAFAVAVARIRAVYLPIGPFNALEFGAAGAATSADLGAGLRARAAVIADAIGTATAEAEGAYRAERWPEHGPMLVEALERAHALLAPHKDELLTRLASALGVEAQTESYEVHLVPVCHEPTGGYSHPTVVSVAVFQGLHLVEAILHELAHVMMQAGREEPGALAAALGAACRRRKRPARLALELLHVFVFHATGEIVRERYGAEHVPHAQARGLYARASALLRAEVSEHVIGEIWAQRQEGPEVIAERLLDRVGGHGRTGAG</sequence>
<proteinExistence type="predicted"/>
<gene>
    <name evidence="1" type="ORF">CAP_0528</name>
</gene>